<dbReference type="PANTHER" id="PTHR31236:SF41">
    <property type="entry name" value="BURP DOMAIN PROTEIN USPL1"/>
    <property type="match status" value="1"/>
</dbReference>
<dbReference type="Proteomes" id="UP000811246">
    <property type="component" value="Chromosome 5"/>
</dbReference>
<dbReference type="PROSITE" id="PS51277">
    <property type="entry name" value="BURP"/>
    <property type="match status" value="1"/>
</dbReference>
<dbReference type="Pfam" id="PF03181">
    <property type="entry name" value="BURP"/>
    <property type="match status" value="1"/>
</dbReference>
<comment type="caution">
    <text evidence="2">The sequence shown here is derived from an EMBL/GenBank/DDBJ whole genome shotgun (WGS) entry which is preliminary data.</text>
</comment>
<evidence type="ECO:0000313" key="2">
    <source>
        <dbReference type="EMBL" id="KAG6711605.1"/>
    </source>
</evidence>
<feature type="domain" description="BURP" evidence="1">
    <location>
        <begin position="137"/>
        <end position="353"/>
    </location>
</feature>
<reference evidence="2" key="1">
    <citation type="submission" date="2021-01" db="EMBL/GenBank/DDBJ databases">
        <authorList>
            <person name="Lovell J.T."/>
            <person name="Bentley N."/>
            <person name="Bhattarai G."/>
            <person name="Jenkins J.W."/>
            <person name="Sreedasyam A."/>
            <person name="Alarcon Y."/>
            <person name="Bock C."/>
            <person name="Boston L."/>
            <person name="Carlson J."/>
            <person name="Cervantes K."/>
            <person name="Clermont K."/>
            <person name="Krom N."/>
            <person name="Kubenka K."/>
            <person name="Mamidi S."/>
            <person name="Mattison C."/>
            <person name="Monteros M."/>
            <person name="Pisani C."/>
            <person name="Plott C."/>
            <person name="Rajasekar S."/>
            <person name="Rhein H.S."/>
            <person name="Rohla C."/>
            <person name="Song M."/>
            <person name="Hilaire R.S."/>
            <person name="Shu S."/>
            <person name="Wells L."/>
            <person name="Wang X."/>
            <person name="Webber J."/>
            <person name="Heerema R.J."/>
            <person name="Klein P."/>
            <person name="Conner P."/>
            <person name="Grauke L."/>
            <person name="Grimwood J."/>
            <person name="Schmutz J."/>
            <person name="Randall J.J."/>
        </authorList>
    </citation>
    <scope>NUCLEOTIDE SEQUENCE</scope>
    <source>
        <tissue evidence="2">Leaf</tissue>
    </source>
</reference>
<dbReference type="AlphaFoldDB" id="A0A922JKW9"/>
<sequence>MLLAYKLIPRQQRRKEKLDFLRKGEEKMRLQIASCGIIVYALLVLLTAQESNARKLVTGNGKDVNKKEYDIHQHTMVGHLSLQDDSERSNVGHIEINRKHIGEEVREENGHERILKKHAHAHPEMHMDHMDPALNVFLAIDDLKVGKSMPIYFPRKDPSMSPRLLPREEVDSIPFSSTQLPYLLEFFSFSKESTEAKAMEYTLGQCELEPIKGETKFCATSFESLLDFPRSFFGLNSRLKVITATDLRNSTVLIQNYTFLGVKEISAPKMIACHPMPYPYAVFYCHGQESENRLFEVSLDGENGETVQAAAFCHMDTSQWDPEHVSFRVLAVEPGSSPVCHFFPADNIIWVPIMSA</sequence>
<accession>A0A922JKW9</accession>
<dbReference type="InterPro" id="IPR004873">
    <property type="entry name" value="BURP_dom"/>
</dbReference>
<gene>
    <name evidence="2" type="ORF">I3842_05G063000</name>
</gene>
<evidence type="ECO:0000259" key="1">
    <source>
        <dbReference type="PROSITE" id="PS51277"/>
    </source>
</evidence>
<dbReference type="PANTHER" id="PTHR31236">
    <property type="entry name" value="BURP DOMAIN PROTEIN USPL1-LIKE"/>
    <property type="match status" value="1"/>
</dbReference>
<dbReference type="EMBL" id="CM031829">
    <property type="protein sequence ID" value="KAG6711605.1"/>
    <property type="molecule type" value="Genomic_DNA"/>
</dbReference>
<dbReference type="InterPro" id="IPR044816">
    <property type="entry name" value="BURP"/>
</dbReference>
<evidence type="ECO:0000313" key="3">
    <source>
        <dbReference type="Proteomes" id="UP000811246"/>
    </source>
</evidence>
<protein>
    <recommendedName>
        <fullName evidence="1">BURP domain-containing protein</fullName>
    </recommendedName>
</protein>
<dbReference type="SMART" id="SM01045">
    <property type="entry name" value="BURP"/>
    <property type="match status" value="1"/>
</dbReference>
<proteinExistence type="predicted"/>
<organism evidence="2 3">
    <name type="scientific">Carya illinoinensis</name>
    <name type="common">Pecan</name>
    <dbReference type="NCBI Taxonomy" id="32201"/>
    <lineage>
        <taxon>Eukaryota</taxon>
        <taxon>Viridiplantae</taxon>
        <taxon>Streptophyta</taxon>
        <taxon>Embryophyta</taxon>
        <taxon>Tracheophyta</taxon>
        <taxon>Spermatophyta</taxon>
        <taxon>Magnoliopsida</taxon>
        <taxon>eudicotyledons</taxon>
        <taxon>Gunneridae</taxon>
        <taxon>Pentapetalae</taxon>
        <taxon>rosids</taxon>
        <taxon>fabids</taxon>
        <taxon>Fagales</taxon>
        <taxon>Juglandaceae</taxon>
        <taxon>Carya</taxon>
    </lineage>
</organism>
<name>A0A922JKW9_CARIL</name>